<feature type="non-terminal residue" evidence="2">
    <location>
        <position position="605"/>
    </location>
</feature>
<reference evidence="2" key="1">
    <citation type="journal article" date="2023" name="Mol. Phylogenet. Evol.">
        <title>Genome-scale phylogeny and comparative genomics of the fungal order Sordariales.</title>
        <authorList>
            <person name="Hensen N."/>
            <person name="Bonometti L."/>
            <person name="Westerberg I."/>
            <person name="Brannstrom I.O."/>
            <person name="Guillou S."/>
            <person name="Cros-Aarteil S."/>
            <person name="Calhoun S."/>
            <person name="Haridas S."/>
            <person name="Kuo A."/>
            <person name="Mondo S."/>
            <person name="Pangilinan J."/>
            <person name="Riley R."/>
            <person name="LaButti K."/>
            <person name="Andreopoulos B."/>
            <person name="Lipzen A."/>
            <person name="Chen C."/>
            <person name="Yan M."/>
            <person name="Daum C."/>
            <person name="Ng V."/>
            <person name="Clum A."/>
            <person name="Steindorff A."/>
            <person name="Ohm R.A."/>
            <person name="Martin F."/>
            <person name="Silar P."/>
            <person name="Natvig D.O."/>
            <person name="Lalanne C."/>
            <person name="Gautier V."/>
            <person name="Ament-Velasquez S.L."/>
            <person name="Kruys A."/>
            <person name="Hutchinson M.I."/>
            <person name="Powell A.J."/>
            <person name="Barry K."/>
            <person name="Miller A.N."/>
            <person name="Grigoriev I.V."/>
            <person name="Debuchy R."/>
            <person name="Gladieux P."/>
            <person name="Hiltunen Thoren M."/>
            <person name="Johannesson H."/>
        </authorList>
    </citation>
    <scope>NUCLEOTIDE SEQUENCE</scope>
    <source>
        <strain evidence="2">CBS 118394</strain>
    </source>
</reference>
<feature type="transmembrane region" description="Helical" evidence="1">
    <location>
        <begin position="162"/>
        <end position="186"/>
    </location>
</feature>
<keyword evidence="1" id="KW-0472">Membrane</keyword>
<dbReference type="Proteomes" id="UP001283341">
    <property type="component" value="Unassembled WGS sequence"/>
</dbReference>
<accession>A0AAE0IB14</accession>
<reference evidence="2" key="2">
    <citation type="submission" date="2023-06" db="EMBL/GenBank/DDBJ databases">
        <authorList>
            <consortium name="Lawrence Berkeley National Laboratory"/>
            <person name="Haridas S."/>
            <person name="Hensen N."/>
            <person name="Bonometti L."/>
            <person name="Westerberg I."/>
            <person name="Brannstrom I.O."/>
            <person name="Guillou S."/>
            <person name="Cros-Aarteil S."/>
            <person name="Calhoun S."/>
            <person name="Kuo A."/>
            <person name="Mondo S."/>
            <person name="Pangilinan J."/>
            <person name="Riley R."/>
            <person name="Labutti K."/>
            <person name="Andreopoulos B."/>
            <person name="Lipzen A."/>
            <person name="Chen C."/>
            <person name="Yanf M."/>
            <person name="Daum C."/>
            <person name="Ng V."/>
            <person name="Clum A."/>
            <person name="Steindorff A."/>
            <person name="Ohm R."/>
            <person name="Martin F."/>
            <person name="Silar P."/>
            <person name="Natvig D."/>
            <person name="Lalanne C."/>
            <person name="Gautier V."/>
            <person name="Ament-Velasquez S.L."/>
            <person name="Kruys A."/>
            <person name="Hutchinson M.I."/>
            <person name="Powell A.J."/>
            <person name="Barry K."/>
            <person name="Miller A.N."/>
            <person name="Grigoriev I.V."/>
            <person name="Debuchy R."/>
            <person name="Gladieux P."/>
            <person name="Thoren M.H."/>
            <person name="Johannesson H."/>
        </authorList>
    </citation>
    <scope>NUCLEOTIDE SEQUENCE</scope>
    <source>
        <strain evidence="2">CBS 118394</strain>
    </source>
</reference>
<comment type="caution">
    <text evidence="2">The sequence shown here is derived from an EMBL/GenBank/DDBJ whole genome shotgun (WGS) entry which is preliminary data.</text>
</comment>
<dbReference type="EMBL" id="JAUEDM010000003">
    <property type="protein sequence ID" value="KAK3321713.1"/>
    <property type="molecule type" value="Genomic_DNA"/>
</dbReference>
<evidence type="ECO:0000256" key="1">
    <source>
        <dbReference type="SAM" id="Phobius"/>
    </source>
</evidence>
<organism evidence="2 3">
    <name type="scientific">Apodospora peruviana</name>
    <dbReference type="NCBI Taxonomy" id="516989"/>
    <lineage>
        <taxon>Eukaryota</taxon>
        <taxon>Fungi</taxon>
        <taxon>Dikarya</taxon>
        <taxon>Ascomycota</taxon>
        <taxon>Pezizomycotina</taxon>
        <taxon>Sordariomycetes</taxon>
        <taxon>Sordariomycetidae</taxon>
        <taxon>Sordariales</taxon>
        <taxon>Lasiosphaeriaceae</taxon>
        <taxon>Apodospora</taxon>
    </lineage>
</organism>
<protein>
    <submittedName>
        <fullName evidence="2">Uncharacterized protein</fullName>
    </submittedName>
</protein>
<gene>
    <name evidence="2" type="ORF">B0H66DRAFT_494292</name>
</gene>
<proteinExistence type="predicted"/>
<evidence type="ECO:0000313" key="2">
    <source>
        <dbReference type="EMBL" id="KAK3321713.1"/>
    </source>
</evidence>
<feature type="transmembrane region" description="Helical" evidence="1">
    <location>
        <begin position="33"/>
        <end position="60"/>
    </location>
</feature>
<sequence>MSSPTPREVRRLASDHDFVFEASGSPSSRRLGWWAFVATHLSLPCALFAGAIFVIVAIVYTSATSKQMLDCPAWAMPGSCNRADDWTVQHLATVQGIITLVYFIGMVALTHVALALCEAAVWPLLAKQVFTIRQLEAYISTTRGSILSAPGALMAIKTAAAGIVLACAITVTLLPLAAPPLVGYAFTPTWMPVQMESSYISGSGGIGELYAQTDPPTSVMVGVLAKYNAWATDPASEPLPEFRDWYVDRDALSQRGSFSGAAAVRLQTSISCRPHKLQQVNRDGLLWNAFLTNMTRSRNSYQKREIWVRTAPQLTLWVDQFAFVSAHRTQATLIFAALNGTIDGGDWTPAVLGNMTGASSVACEVDVEAMDTMFAVPDQAEGSVPPAAANQAILSSLANLKVSSSAPAETAINEILLWFTAAPLMVGSSVDGTQPMFFNSTDTDRPVPYTSSIKERNTWTKDGIESFIRIAVGALAQATSTTTSSNSNTTMNQTLTSTIKTRKLDPARALLLIILPILAIGIMIGLAWWNACVHAREGVPVMRLAGAGEMLKSAQTSYLREHAATDAAKTYLPNELGGMEIKYGVDKDGIVGLARSVRGFNGGRR</sequence>
<feature type="transmembrane region" description="Helical" evidence="1">
    <location>
        <begin position="100"/>
        <end position="125"/>
    </location>
</feature>
<name>A0AAE0IB14_9PEZI</name>
<keyword evidence="1" id="KW-0812">Transmembrane</keyword>
<keyword evidence="1" id="KW-1133">Transmembrane helix</keyword>
<keyword evidence="3" id="KW-1185">Reference proteome</keyword>
<evidence type="ECO:0000313" key="3">
    <source>
        <dbReference type="Proteomes" id="UP001283341"/>
    </source>
</evidence>
<feature type="transmembrane region" description="Helical" evidence="1">
    <location>
        <begin position="509"/>
        <end position="529"/>
    </location>
</feature>
<dbReference type="AlphaFoldDB" id="A0AAE0IB14"/>